<sequence length="80" mass="9791">MLFVKLKINYKVKDIDYKKLILHLCGHEVGLDVKSMSHYFIINKTKKICYIMLDDRRLDLAFENDIQKKKYKRKYNKTYK</sequence>
<accession>A0A1G9J9M8</accession>
<gene>
    <name evidence="2" type="ORF">SAMN04515677_101568</name>
</gene>
<reference evidence="2 3" key="1">
    <citation type="submission" date="2016-10" db="EMBL/GenBank/DDBJ databases">
        <authorList>
            <person name="de Groot N.N."/>
        </authorList>
    </citation>
    <scope>NUCLEOTIDE SEQUENCE [LARGE SCALE GENOMIC DNA]</scope>
    <source>
        <strain evidence="2 3">DSM 797</strain>
    </source>
</reference>
<evidence type="ECO:0000313" key="3">
    <source>
        <dbReference type="Proteomes" id="UP000199068"/>
    </source>
</evidence>
<organism evidence="2 3">
    <name type="scientific">Romboutsia lituseburensis DSM 797</name>
    <dbReference type="NCBI Taxonomy" id="1121325"/>
    <lineage>
        <taxon>Bacteria</taxon>
        <taxon>Bacillati</taxon>
        <taxon>Bacillota</taxon>
        <taxon>Clostridia</taxon>
        <taxon>Peptostreptococcales</taxon>
        <taxon>Peptostreptococcaceae</taxon>
        <taxon>Romboutsia</taxon>
    </lineage>
</organism>
<dbReference type="InterPro" id="IPR024976">
    <property type="entry name" value="DUF3885"/>
</dbReference>
<dbReference type="EMBL" id="FNGW01000001">
    <property type="protein sequence ID" value="SDL34259.1"/>
    <property type="molecule type" value="Genomic_DNA"/>
</dbReference>
<name>A0A1G9J9M8_9FIRM</name>
<evidence type="ECO:0000259" key="1">
    <source>
        <dbReference type="Pfam" id="PF13021"/>
    </source>
</evidence>
<feature type="domain" description="DUF3885" evidence="1">
    <location>
        <begin position="10"/>
        <end position="77"/>
    </location>
</feature>
<protein>
    <recommendedName>
        <fullName evidence="1">DUF3885 domain-containing protein</fullName>
    </recommendedName>
</protein>
<dbReference type="Proteomes" id="UP000199068">
    <property type="component" value="Unassembled WGS sequence"/>
</dbReference>
<dbReference type="RefSeq" id="WP_092722634.1">
    <property type="nucleotide sequence ID" value="NZ_FNGW01000001.1"/>
</dbReference>
<dbReference type="AlphaFoldDB" id="A0A1G9J9M8"/>
<proteinExistence type="predicted"/>
<evidence type="ECO:0000313" key="2">
    <source>
        <dbReference type="EMBL" id="SDL34259.1"/>
    </source>
</evidence>
<keyword evidence="3" id="KW-1185">Reference proteome</keyword>
<dbReference type="Pfam" id="PF13021">
    <property type="entry name" value="DUF3885"/>
    <property type="match status" value="1"/>
</dbReference>